<evidence type="ECO:0000256" key="5">
    <source>
        <dbReference type="ARBA" id="ARBA00044884"/>
    </source>
</evidence>
<keyword evidence="20" id="KW-0732">Signal</keyword>
<comment type="catalytic activity">
    <reaction evidence="10">
        <text>L-lysyl-L-lysine(out) = L-lysyl-L-lysine(in)</text>
        <dbReference type="Rhea" id="RHEA:79403"/>
        <dbReference type="ChEBI" id="CHEBI:229956"/>
    </reaction>
</comment>
<comment type="catalytic activity">
    <reaction evidence="4">
        <text>L-alpha-aminoacyl-L-arginine(out) = L-alpha-aminoacyl-L-arginine(in)</text>
        <dbReference type="Rhea" id="RHEA:79367"/>
        <dbReference type="ChEBI" id="CHEBI:229968"/>
    </reaction>
</comment>
<dbReference type="PANTHER" id="PTHR23512">
    <property type="entry name" value="MAJOR FACILITATOR SUPERFAMILY DOMAIN-CONTAINING PROTEIN 1"/>
    <property type="match status" value="1"/>
</dbReference>
<evidence type="ECO:0000256" key="18">
    <source>
        <dbReference type="ARBA" id="ARBA00046376"/>
    </source>
</evidence>
<evidence type="ECO:0000256" key="13">
    <source>
        <dbReference type="ARBA" id="ARBA00044919"/>
    </source>
</evidence>
<comment type="subunit">
    <text evidence="18">Homodimer. Interacts with lysosomal protein GLMP (via lumenal domain); the interaction starts while both proteins are still in the endoplasmic reticulum and is required for stabilization of MFSD1 in lysosomes but has no direct effect on its targeting to lysosomes or transporter activity.</text>
</comment>
<dbReference type="AlphaFoldDB" id="A0A316TZD8"/>
<dbReference type="Pfam" id="PF07690">
    <property type="entry name" value="MFS_1"/>
    <property type="match status" value="2"/>
</dbReference>
<dbReference type="RefSeq" id="XP_025345706.1">
    <property type="nucleotide sequence ID" value="XM_025493619.1"/>
</dbReference>
<proteinExistence type="predicted"/>
<dbReference type="GO" id="GO:0022857">
    <property type="term" value="F:transmembrane transporter activity"/>
    <property type="evidence" value="ECO:0007669"/>
    <property type="project" value="InterPro"/>
</dbReference>
<dbReference type="Proteomes" id="UP000245942">
    <property type="component" value="Unassembled WGS sequence"/>
</dbReference>
<evidence type="ECO:0000259" key="21">
    <source>
        <dbReference type="PROSITE" id="PS50850"/>
    </source>
</evidence>
<gene>
    <name evidence="22" type="ORF">BCV69DRAFT_288346</name>
</gene>
<dbReference type="SUPFAM" id="SSF103473">
    <property type="entry name" value="MFS general substrate transporter"/>
    <property type="match status" value="1"/>
</dbReference>
<dbReference type="InterPro" id="IPR011701">
    <property type="entry name" value="MFS"/>
</dbReference>
<evidence type="ECO:0000256" key="8">
    <source>
        <dbReference type="ARBA" id="ARBA00044898"/>
    </source>
</evidence>
<dbReference type="PANTHER" id="PTHR23512:SF12">
    <property type="entry name" value="TRANSPORTER, PUTATIVE (AFU_ORTHOLOGUE AFUA_4G00260)-RELATED"/>
    <property type="match status" value="1"/>
</dbReference>
<comment type="catalytic activity">
    <reaction evidence="6">
        <text>L-lysyl-L-alpha-amino acid(out) = L-lysyl-L-alpha-amino acid(in)</text>
        <dbReference type="Rhea" id="RHEA:79387"/>
        <dbReference type="ChEBI" id="CHEBI:229965"/>
    </reaction>
</comment>
<evidence type="ECO:0000256" key="14">
    <source>
        <dbReference type="ARBA" id="ARBA00044924"/>
    </source>
</evidence>
<comment type="catalytic activity">
    <reaction evidence="8">
        <text>L-aspartyl-L-lysine(out) = L-aspartyl-L-lysine(in)</text>
        <dbReference type="Rhea" id="RHEA:79411"/>
        <dbReference type="ChEBI" id="CHEBI:229953"/>
    </reaction>
</comment>
<dbReference type="PROSITE" id="PS50850">
    <property type="entry name" value="MFS"/>
    <property type="match status" value="1"/>
</dbReference>
<comment type="catalytic activity">
    <reaction evidence="12">
        <text>L-histidyl-L-alpha-amino acid(out) = L-histidyl-L-alpha-amino acid(in)</text>
        <dbReference type="Rhea" id="RHEA:79379"/>
        <dbReference type="ChEBI" id="CHEBI:229964"/>
    </reaction>
</comment>
<feature type="transmembrane region" description="Helical" evidence="19">
    <location>
        <begin position="52"/>
        <end position="74"/>
    </location>
</feature>
<evidence type="ECO:0000256" key="16">
    <source>
        <dbReference type="ARBA" id="ARBA00045018"/>
    </source>
</evidence>
<dbReference type="GeneID" id="37015353"/>
<evidence type="ECO:0000256" key="1">
    <source>
        <dbReference type="ARBA" id="ARBA00004141"/>
    </source>
</evidence>
<dbReference type="GO" id="GO:0016020">
    <property type="term" value="C:membrane"/>
    <property type="evidence" value="ECO:0007669"/>
    <property type="project" value="UniProtKB-SubCell"/>
</dbReference>
<keyword evidence="19" id="KW-1133">Transmembrane helix</keyword>
<keyword evidence="19" id="KW-0472">Membrane</keyword>
<evidence type="ECO:0000256" key="20">
    <source>
        <dbReference type="SAM" id="SignalP"/>
    </source>
</evidence>
<keyword evidence="23" id="KW-1185">Reference proteome</keyword>
<dbReference type="InterPro" id="IPR036259">
    <property type="entry name" value="MFS_trans_sf"/>
</dbReference>
<evidence type="ECO:0000256" key="3">
    <source>
        <dbReference type="ARBA" id="ARBA00044878"/>
    </source>
</evidence>
<comment type="catalytic activity">
    <reaction evidence="2">
        <text>L-lysyl-L-alanine(out) = L-lysyl-L-alanine(in)</text>
        <dbReference type="Rhea" id="RHEA:79399"/>
        <dbReference type="ChEBI" id="CHEBI:229954"/>
    </reaction>
</comment>
<feature type="signal peptide" evidence="20">
    <location>
        <begin position="1"/>
        <end position="25"/>
    </location>
</feature>
<protein>
    <recommendedName>
        <fullName evidence="15">Lysosomal dipeptide transporter MFSD1</fullName>
    </recommendedName>
    <alternativeName>
        <fullName evidence="16">Major facilitator superfamily domain-containing protein 1</fullName>
    </alternativeName>
</protein>
<comment type="function">
    <text evidence="17">Lysosomal dipeptide uniporter that selectively exports lysine, arginine or histidine-containing dipeptides with a net positive charge from the lysosome lumen into the cytosol. Could play a role in a specific type of protein O-glycosylation indirectly regulating macrophages migration and tissue invasion. Also essential for liver homeostasis.</text>
</comment>
<name>A0A316TZD8_9BASI</name>
<comment type="catalytic activity">
    <reaction evidence="14">
        <text>L-lysyl-glycine(out) = L-lysyl-glycine(in)</text>
        <dbReference type="Rhea" id="RHEA:79407"/>
        <dbReference type="ChEBI" id="CHEBI:191202"/>
    </reaction>
</comment>
<sequence>MNGLAAVSWKWKLAALLCVIFLSMGSNFCGASLAPLKSTIRAEVPGVTNARYGAISSSASLINAVLPILSGIIIDYYGPTYASVICSIFILLGSIVVGVGGQKASFGILLAGEIIMGFGSTSIETAQSKLYTHWFRGTKDGNASMALMGFVFGLDIAMGRVFNLMGGQTAVPIGENTGRWYFSFWLGAIMTAITLVINILYVCIEKAMPATAQVPTGRQVARAREARGLNRDGSERSTSGKSDAGVVSFVRTRLVYLSQSFWTIPAGFWLVALSQLLQAGAILGYTSNSADAIEKTRHTTRLTAGYTSSLSQIMPIVLTPLVGLGFDRFGRRMHVVAAIAALWVVVFALLAYSSVHPLVPVLLGSFALSANAIPFIAAIPLLVPNQASIGTAFGIWKAFNSAGSTIVDISVGAIQDGTPDGGYSRVFAFLIALKAVDILFGCFYHYIDRRYLSSVLFLSERKRIEQERQQGEGHEKQGLLAAKKSWTIAGMTIGCALISTAYVLYIVYSYQA</sequence>
<evidence type="ECO:0000256" key="12">
    <source>
        <dbReference type="ARBA" id="ARBA00044912"/>
    </source>
</evidence>
<dbReference type="InterPro" id="IPR020846">
    <property type="entry name" value="MFS_dom"/>
</dbReference>
<feature type="transmembrane region" description="Helical" evidence="19">
    <location>
        <begin position="143"/>
        <end position="162"/>
    </location>
</feature>
<feature type="transmembrane region" description="Helical" evidence="19">
    <location>
        <begin position="486"/>
        <end position="508"/>
    </location>
</feature>
<evidence type="ECO:0000256" key="10">
    <source>
        <dbReference type="ARBA" id="ARBA00044900"/>
    </source>
</evidence>
<accession>A0A316TZD8</accession>
<feature type="transmembrane region" description="Helical" evidence="19">
    <location>
        <begin position="81"/>
        <end position="100"/>
    </location>
</feature>
<comment type="catalytic activity">
    <reaction evidence="5">
        <text>L-alpha-aminoacyl-L-histidine(out) = L-alpha-aminoacyl-L-histidine(in)</text>
        <dbReference type="Rhea" id="RHEA:79375"/>
        <dbReference type="ChEBI" id="CHEBI:229967"/>
    </reaction>
</comment>
<feature type="chain" id="PRO_5016395561" description="Lysosomal dipeptide transporter MFSD1" evidence="20">
    <location>
        <begin position="26"/>
        <end position="512"/>
    </location>
</feature>
<evidence type="ECO:0000256" key="6">
    <source>
        <dbReference type="ARBA" id="ARBA00044891"/>
    </source>
</evidence>
<feature type="transmembrane region" description="Helical" evidence="19">
    <location>
        <begin position="106"/>
        <end position="123"/>
    </location>
</feature>
<comment type="catalytic activity">
    <reaction evidence="3">
        <text>L-histidyl-glycine(out) = L-histidyl-glycine(in)</text>
        <dbReference type="Rhea" id="RHEA:79395"/>
        <dbReference type="ChEBI" id="CHEBI:229957"/>
    </reaction>
</comment>
<reference evidence="22 23" key="1">
    <citation type="journal article" date="2018" name="Mol. Biol. Evol.">
        <title>Broad Genomic Sampling Reveals a Smut Pathogenic Ancestry of the Fungal Clade Ustilaginomycotina.</title>
        <authorList>
            <person name="Kijpornyongpan T."/>
            <person name="Mondo S.J."/>
            <person name="Barry K."/>
            <person name="Sandor L."/>
            <person name="Lee J."/>
            <person name="Lipzen A."/>
            <person name="Pangilinan J."/>
            <person name="LaButti K."/>
            <person name="Hainaut M."/>
            <person name="Henrissat B."/>
            <person name="Grigoriev I.V."/>
            <person name="Spatafora J.W."/>
            <person name="Aime M.C."/>
        </authorList>
    </citation>
    <scope>NUCLEOTIDE SEQUENCE [LARGE SCALE GENOMIC DNA]</scope>
    <source>
        <strain evidence="22 23">MCA 4718</strain>
    </source>
</reference>
<comment type="catalytic activity">
    <reaction evidence="11">
        <text>L-arginyl-glycine(out) = L-arginyl-glycine(in)</text>
        <dbReference type="Rhea" id="RHEA:79391"/>
        <dbReference type="ChEBI" id="CHEBI:229955"/>
    </reaction>
</comment>
<evidence type="ECO:0000256" key="11">
    <source>
        <dbReference type="ARBA" id="ARBA00044903"/>
    </source>
</evidence>
<feature type="transmembrane region" description="Helical" evidence="19">
    <location>
        <begin position="358"/>
        <end position="383"/>
    </location>
</feature>
<dbReference type="InterPro" id="IPR052187">
    <property type="entry name" value="MFSD1"/>
</dbReference>
<evidence type="ECO:0000313" key="22">
    <source>
        <dbReference type="EMBL" id="PWN18546.1"/>
    </source>
</evidence>
<dbReference type="OrthoDB" id="424834at2759"/>
<feature type="transmembrane region" description="Helical" evidence="19">
    <location>
        <begin position="261"/>
        <end position="285"/>
    </location>
</feature>
<evidence type="ECO:0000256" key="2">
    <source>
        <dbReference type="ARBA" id="ARBA00044876"/>
    </source>
</evidence>
<evidence type="ECO:0000256" key="9">
    <source>
        <dbReference type="ARBA" id="ARBA00044899"/>
    </source>
</evidence>
<feature type="domain" description="Major facilitator superfamily (MFS) profile" evidence="21">
    <location>
        <begin position="1"/>
        <end position="449"/>
    </location>
</feature>
<evidence type="ECO:0000313" key="23">
    <source>
        <dbReference type="Proteomes" id="UP000245942"/>
    </source>
</evidence>
<evidence type="ECO:0000256" key="15">
    <source>
        <dbReference type="ARBA" id="ARBA00044985"/>
    </source>
</evidence>
<feature type="transmembrane region" description="Helical" evidence="19">
    <location>
        <begin position="426"/>
        <end position="447"/>
    </location>
</feature>
<dbReference type="Gene3D" id="1.20.1250.20">
    <property type="entry name" value="MFS general substrate transporter like domains"/>
    <property type="match status" value="2"/>
</dbReference>
<comment type="subcellular location">
    <subcellularLocation>
        <location evidence="1">Membrane</location>
        <topology evidence="1">Multi-pass membrane protein</topology>
    </subcellularLocation>
</comment>
<comment type="catalytic activity">
    <reaction evidence="13">
        <text>L-alanyl-L-lysine(out) = L-alanyl-L-lysine(in)</text>
        <dbReference type="Rhea" id="RHEA:79415"/>
        <dbReference type="ChEBI" id="CHEBI:192470"/>
    </reaction>
</comment>
<evidence type="ECO:0000256" key="19">
    <source>
        <dbReference type="SAM" id="Phobius"/>
    </source>
</evidence>
<organism evidence="22 23">
    <name type="scientific">Pseudomicrostroma glucosiphilum</name>
    <dbReference type="NCBI Taxonomy" id="1684307"/>
    <lineage>
        <taxon>Eukaryota</taxon>
        <taxon>Fungi</taxon>
        <taxon>Dikarya</taxon>
        <taxon>Basidiomycota</taxon>
        <taxon>Ustilaginomycotina</taxon>
        <taxon>Exobasidiomycetes</taxon>
        <taxon>Microstromatales</taxon>
        <taxon>Microstromatales incertae sedis</taxon>
        <taxon>Pseudomicrostroma</taxon>
    </lineage>
</organism>
<keyword evidence="19" id="KW-0812">Transmembrane</keyword>
<dbReference type="STRING" id="1684307.A0A316TZD8"/>
<dbReference type="EMBL" id="KZ819335">
    <property type="protein sequence ID" value="PWN18546.1"/>
    <property type="molecule type" value="Genomic_DNA"/>
</dbReference>
<evidence type="ECO:0000256" key="4">
    <source>
        <dbReference type="ARBA" id="ARBA00044881"/>
    </source>
</evidence>
<comment type="catalytic activity">
    <reaction evidence="9">
        <text>L-arginyl-L-alpha-amino acid(out) = L-arginyl-L-alpha-amino acid(in)</text>
        <dbReference type="Rhea" id="RHEA:79371"/>
        <dbReference type="ChEBI" id="CHEBI:84315"/>
    </reaction>
</comment>
<evidence type="ECO:0000256" key="7">
    <source>
        <dbReference type="ARBA" id="ARBA00044893"/>
    </source>
</evidence>
<feature type="transmembrane region" description="Helical" evidence="19">
    <location>
        <begin position="333"/>
        <end position="352"/>
    </location>
</feature>
<feature type="transmembrane region" description="Helical" evidence="19">
    <location>
        <begin position="305"/>
        <end position="326"/>
    </location>
</feature>
<evidence type="ECO:0000256" key="17">
    <source>
        <dbReference type="ARBA" id="ARBA00045709"/>
    </source>
</evidence>
<comment type="catalytic activity">
    <reaction evidence="7">
        <text>L-alpha-aminoacyl-L-lysine(out) = L-alpha-aminoacyl-L-lysine(in)</text>
        <dbReference type="Rhea" id="RHEA:79383"/>
        <dbReference type="ChEBI" id="CHEBI:229966"/>
    </reaction>
</comment>
<feature type="transmembrane region" description="Helical" evidence="19">
    <location>
        <begin position="182"/>
        <end position="204"/>
    </location>
</feature>